<dbReference type="Pfam" id="PF00196">
    <property type="entry name" value="GerE"/>
    <property type="match status" value="1"/>
</dbReference>
<dbReference type="PANTHER" id="PTHR44688:SF16">
    <property type="entry name" value="DNA-BINDING TRANSCRIPTIONAL ACTIVATOR DEVR_DOSR"/>
    <property type="match status" value="1"/>
</dbReference>
<keyword evidence="1" id="KW-0805">Transcription regulation</keyword>
<keyword evidence="2 5" id="KW-0238">DNA-binding</keyword>
<evidence type="ECO:0000256" key="2">
    <source>
        <dbReference type="ARBA" id="ARBA00023125"/>
    </source>
</evidence>
<dbReference type="Gene3D" id="1.10.10.10">
    <property type="entry name" value="Winged helix-like DNA-binding domain superfamily/Winged helix DNA-binding domain"/>
    <property type="match status" value="1"/>
</dbReference>
<dbReference type="SUPFAM" id="SSF46894">
    <property type="entry name" value="C-terminal effector domain of the bipartite response regulators"/>
    <property type="match status" value="1"/>
</dbReference>
<evidence type="ECO:0000313" key="6">
    <source>
        <dbReference type="Proteomes" id="UP000549066"/>
    </source>
</evidence>
<dbReference type="Proteomes" id="UP000549066">
    <property type="component" value="Unassembled WGS sequence"/>
</dbReference>
<dbReference type="PROSITE" id="PS00622">
    <property type="entry name" value="HTH_LUXR_1"/>
    <property type="match status" value="1"/>
</dbReference>
<proteinExistence type="predicted"/>
<keyword evidence="6" id="KW-1185">Reference proteome</keyword>
<sequence length="487" mass="52311">MRTESERSAPDAAAEAHRLLETARREARAGSRASAWAACRAAAAIGRRTGDAVIVATAATLLSDRELVEWRTTSDRQAMCVEALRMLGAPGDDDPATRALRERVEAQLEALSTGWAEHVAVPRERLSPADVEERFAALRVAHRRAVGPGAAAARLAMADEAMAIGRAGDDDEVLAYGRMWRLDSLVQLGRRLEFNTTLGEFSGLVERMASPIWTWRLANVHACLALLEDRLEDVPAAVAAAERAGVEAGVSDAADFDLILRSNVAQRTGAGLADIEAEVRAVIVDGPLFAQGWRAILLADLGRADEAVAIWRTLAPHIAELPPDSNEVLVATVGHARLAILADDRERAAEVLELLRPFEHLHVAGPATTPYGGPVSLTLAALADHLGDRATARAWADDARERAEVMGAPWFVASSRAVLRGGTTLAPLSPRETEVARRVAAGDSNRAIADSLFLSERTVEQHVRNIMHKLALPNRTAVATWVARSGR</sequence>
<evidence type="ECO:0000313" key="5">
    <source>
        <dbReference type="EMBL" id="NYG22475.1"/>
    </source>
</evidence>
<evidence type="ECO:0000256" key="1">
    <source>
        <dbReference type="ARBA" id="ARBA00023015"/>
    </source>
</evidence>
<dbReference type="InterPro" id="IPR016032">
    <property type="entry name" value="Sig_transdc_resp-reg_C-effctor"/>
</dbReference>
<gene>
    <name evidence="5" type="ORF">BJY17_003222</name>
</gene>
<dbReference type="PANTHER" id="PTHR44688">
    <property type="entry name" value="DNA-BINDING TRANSCRIPTIONAL ACTIVATOR DEVR_DOSR"/>
    <property type="match status" value="1"/>
</dbReference>
<dbReference type="GO" id="GO:0003677">
    <property type="term" value="F:DNA binding"/>
    <property type="evidence" value="ECO:0007669"/>
    <property type="project" value="UniProtKB-KW"/>
</dbReference>
<comment type="caution">
    <text evidence="5">The sequence shown here is derived from an EMBL/GenBank/DDBJ whole genome shotgun (WGS) entry which is preliminary data.</text>
</comment>
<dbReference type="InterPro" id="IPR000792">
    <property type="entry name" value="Tscrpt_reg_LuxR_C"/>
</dbReference>
<dbReference type="RefSeq" id="WP_218889934.1">
    <property type="nucleotide sequence ID" value="NZ_JACCFI010000001.1"/>
</dbReference>
<dbReference type="GO" id="GO:0006355">
    <property type="term" value="P:regulation of DNA-templated transcription"/>
    <property type="evidence" value="ECO:0007669"/>
    <property type="project" value="InterPro"/>
</dbReference>
<name>A0A852X9C9_9MICO</name>
<reference evidence="5 6" key="1">
    <citation type="submission" date="2020-07" db="EMBL/GenBank/DDBJ databases">
        <title>Sequencing the genomes of 1000 actinobacteria strains.</title>
        <authorList>
            <person name="Klenk H.-P."/>
        </authorList>
    </citation>
    <scope>NUCLEOTIDE SEQUENCE [LARGE SCALE GENOMIC DNA]</scope>
    <source>
        <strain evidence="5 6">DSM 8598</strain>
    </source>
</reference>
<protein>
    <submittedName>
        <fullName evidence="5">DNA-binding CsgD family transcriptional regulator</fullName>
    </submittedName>
</protein>
<organism evidence="5 6">
    <name type="scientific">Agromyces hippuratus</name>
    <dbReference type="NCBI Taxonomy" id="286438"/>
    <lineage>
        <taxon>Bacteria</taxon>
        <taxon>Bacillati</taxon>
        <taxon>Actinomycetota</taxon>
        <taxon>Actinomycetes</taxon>
        <taxon>Micrococcales</taxon>
        <taxon>Microbacteriaceae</taxon>
        <taxon>Agromyces</taxon>
    </lineage>
</organism>
<dbReference type="InterPro" id="IPR036388">
    <property type="entry name" value="WH-like_DNA-bd_sf"/>
</dbReference>
<dbReference type="SMART" id="SM00421">
    <property type="entry name" value="HTH_LUXR"/>
    <property type="match status" value="1"/>
</dbReference>
<keyword evidence="3" id="KW-0804">Transcription</keyword>
<dbReference type="EMBL" id="JACCFI010000001">
    <property type="protein sequence ID" value="NYG22475.1"/>
    <property type="molecule type" value="Genomic_DNA"/>
</dbReference>
<dbReference type="PROSITE" id="PS50043">
    <property type="entry name" value="HTH_LUXR_2"/>
    <property type="match status" value="1"/>
</dbReference>
<accession>A0A852X9C9</accession>
<dbReference type="PRINTS" id="PR00038">
    <property type="entry name" value="HTHLUXR"/>
</dbReference>
<evidence type="ECO:0000259" key="4">
    <source>
        <dbReference type="PROSITE" id="PS50043"/>
    </source>
</evidence>
<feature type="domain" description="HTH luxR-type" evidence="4">
    <location>
        <begin position="421"/>
        <end position="486"/>
    </location>
</feature>
<evidence type="ECO:0000256" key="3">
    <source>
        <dbReference type="ARBA" id="ARBA00023163"/>
    </source>
</evidence>
<dbReference type="CDD" id="cd06170">
    <property type="entry name" value="LuxR_C_like"/>
    <property type="match status" value="1"/>
</dbReference>
<dbReference type="AlphaFoldDB" id="A0A852X9C9"/>